<proteinExistence type="predicted"/>
<gene>
    <name evidence="2" type="ORF">R0H03_03970</name>
</gene>
<dbReference type="Pfam" id="PF05709">
    <property type="entry name" value="Sipho_tail"/>
    <property type="match status" value="1"/>
</dbReference>
<evidence type="ECO:0000259" key="1">
    <source>
        <dbReference type="Pfam" id="PF05709"/>
    </source>
</evidence>
<dbReference type="EMBL" id="JAWJAX010000003">
    <property type="protein sequence ID" value="MDV2911022.1"/>
    <property type="molecule type" value="Genomic_DNA"/>
</dbReference>
<dbReference type="AlphaFoldDB" id="A0AAW8YLM0"/>
<evidence type="ECO:0000313" key="2">
    <source>
        <dbReference type="EMBL" id="MDV2911022.1"/>
    </source>
</evidence>
<reference evidence="2" key="1">
    <citation type="journal article" date="2023" name="PeerJ">
        <title>Selection and evaluation of lactic acid bacteria from chicken feces in Thailand as potential probiotics.</title>
        <authorList>
            <person name="Khurajog B."/>
            <person name="Disastra Y."/>
            <person name="Lawwyne L.D."/>
            <person name="Sirichokchatchawan W."/>
            <person name="Niyomtham W."/>
            <person name="Yindee J."/>
            <person name="Hampson D.J."/>
            <person name="Prapasarakul N."/>
        </authorList>
    </citation>
    <scope>NUCLEOTIDE SEQUENCE</scope>
    <source>
        <strain evidence="2">BF14</strain>
    </source>
</reference>
<evidence type="ECO:0000313" key="3">
    <source>
        <dbReference type="Proteomes" id="UP001280415"/>
    </source>
</evidence>
<dbReference type="Proteomes" id="UP001280415">
    <property type="component" value="Unassembled WGS sequence"/>
</dbReference>
<name>A0AAW8YLM0_PEDAC</name>
<feature type="domain" description="Siphovirus-type tail component RIFT-related" evidence="1">
    <location>
        <begin position="29"/>
        <end position="129"/>
    </location>
</feature>
<dbReference type="Gene3D" id="2.40.30.200">
    <property type="match status" value="1"/>
</dbReference>
<protein>
    <submittedName>
        <fullName evidence="2">Phage tail family protein</fullName>
    </submittedName>
</protein>
<sequence>MYKTKFLMKIGNQDEFDLTERIKGLTFLSEDSAPQFANNYQDISSFDGSSFAYETFAKSTINANFWLHFTDYTDLKLAKHEIYRIFGTRRLIRIRTDTDPAKVYFVYPTPFEIMPTAGDHNIQFTIPFDNPSGYRYSLFRSDSPYTFEQNGWQLGMNLLMDGVPSYHFTTKNFKVYNASDIKVDPYEQRHDLKVITKFTGNSVKVTNQTNGSVWSYNKKSDGKQTIVLDGINSFLNGKNCNVDTNWGNLSLNPGYNSIAVTGATTVDITFSFPFIYLS</sequence>
<reference evidence="2" key="2">
    <citation type="submission" date="2023-10" db="EMBL/GenBank/DDBJ databases">
        <authorList>
            <person name="Khurajog B."/>
        </authorList>
    </citation>
    <scope>NUCLEOTIDE SEQUENCE</scope>
    <source>
        <strain evidence="2">BF14</strain>
    </source>
</reference>
<comment type="caution">
    <text evidence="2">The sequence shown here is derived from an EMBL/GenBank/DDBJ whole genome shotgun (WGS) entry which is preliminary data.</text>
</comment>
<accession>A0AAW8YLM0</accession>
<dbReference type="InterPro" id="IPR008841">
    <property type="entry name" value="Siphovirus-type_tail_N"/>
</dbReference>
<organism evidence="2 3">
    <name type="scientific">Pediococcus acidilactici</name>
    <dbReference type="NCBI Taxonomy" id="1254"/>
    <lineage>
        <taxon>Bacteria</taxon>
        <taxon>Bacillati</taxon>
        <taxon>Bacillota</taxon>
        <taxon>Bacilli</taxon>
        <taxon>Lactobacillales</taxon>
        <taxon>Lactobacillaceae</taxon>
        <taxon>Pediococcus</taxon>
        <taxon>Pediococcus acidilactici group</taxon>
    </lineage>
</organism>
<dbReference type="RefSeq" id="WP_317052039.1">
    <property type="nucleotide sequence ID" value="NZ_CP140878.1"/>
</dbReference>